<accession>A0A537LF64</accession>
<dbReference type="AlphaFoldDB" id="A0A537LF64"/>
<dbReference type="Proteomes" id="UP000319353">
    <property type="component" value="Unassembled WGS sequence"/>
</dbReference>
<gene>
    <name evidence="3" type="ORF">E6H01_01810</name>
</gene>
<dbReference type="InterPro" id="IPR020481">
    <property type="entry name" value="Intracell_prot_inh_BsuPI"/>
</dbReference>
<proteinExistence type="predicted"/>
<reference evidence="3 4" key="1">
    <citation type="journal article" date="2019" name="Nat. Microbiol.">
        <title>Mediterranean grassland soil C-N compound turnover is dependent on rainfall and depth, and is mediated by genomically divergent microorganisms.</title>
        <authorList>
            <person name="Diamond S."/>
            <person name="Andeer P.F."/>
            <person name="Li Z."/>
            <person name="Crits-Christoph A."/>
            <person name="Burstein D."/>
            <person name="Anantharaman K."/>
            <person name="Lane K.R."/>
            <person name="Thomas B.C."/>
            <person name="Pan C."/>
            <person name="Northen T.R."/>
            <person name="Banfield J.F."/>
        </authorList>
    </citation>
    <scope>NUCLEOTIDE SEQUENCE [LARGE SCALE GENOMIC DNA]</scope>
    <source>
        <strain evidence="3">NP_4</strain>
    </source>
</reference>
<organism evidence="3 4">
    <name type="scientific">Candidatus Segetimicrobium genomatis</name>
    <dbReference type="NCBI Taxonomy" id="2569760"/>
    <lineage>
        <taxon>Bacteria</taxon>
        <taxon>Bacillati</taxon>
        <taxon>Candidatus Sysuimicrobiota</taxon>
        <taxon>Candidatus Sysuimicrobiia</taxon>
        <taxon>Candidatus Sysuimicrobiales</taxon>
        <taxon>Candidatus Segetimicrobiaceae</taxon>
        <taxon>Candidatus Segetimicrobium</taxon>
    </lineage>
</organism>
<evidence type="ECO:0000313" key="3">
    <source>
        <dbReference type="EMBL" id="TMJ06357.1"/>
    </source>
</evidence>
<sequence length="157" mass="16918">MTVQAFLQVMLGAMALVAAASPLSVERLESGLRVAASLPRPTYEAGQVVEISLTATNNGGAPVSVTFTSGQRFDLVIRRPRGDAVWRWSHDKAFIQVIQAVTLQPGESLSFKIPWDQTDYQGLRVDPGPYQAVAVFLGATGGTREIRLPPLAFTIGH</sequence>
<dbReference type="EMBL" id="VBAL01000015">
    <property type="protein sequence ID" value="TMJ06357.1"/>
    <property type="molecule type" value="Genomic_DNA"/>
</dbReference>
<dbReference type="InterPro" id="IPR038144">
    <property type="entry name" value="IPI"/>
</dbReference>
<evidence type="ECO:0000256" key="1">
    <source>
        <dbReference type="SAM" id="SignalP"/>
    </source>
</evidence>
<evidence type="ECO:0000259" key="2">
    <source>
        <dbReference type="Pfam" id="PF12690"/>
    </source>
</evidence>
<evidence type="ECO:0000313" key="4">
    <source>
        <dbReference type="Proteomes" id="UP000319353"/>
    </source>
</evidence>
<protein>
    <recommendedName>
        <fullName evidence="2">Intracellular proteinase inhibitor BsuPI domain-containing protein</fullName>
    </recommendedName>
</protein>
<name>A0A537LF64_9BACT</name>
<feature type="domain" description="Intracellular proteinase inhibitor BsuPI" evidence="2">
    <location>
        <begin position="42"/>
        <end position="138"/>
    </location>
</feature>
<comment type="caution">
    <text evidence="3">The sequence shown here is derived from an EMBL/GenBank/DDBJ whole genome shotgun (WGS) entry which is preliminary data.</text>
</comment>
<keyword evidence="1" id="KW-0732">Signal</keyword>
<dbReference type="Pfam" id="PF12690">
    <property type="entry name" value="BsuPI"/>
    <property type="match status" value="1"/>
</dbReference>
<dbReference type="Gene3D" id="2.60.40.2360">
    <property type="entry name" value="Intracellular proteinase inhibitor BsuPI"/>
    <property type="match status" value="1"/>
</dbReference>
<feature type="signal peptide" evidence="1">
    <location>
        <begin position="1"/>
        <end position="20"/>
    </location>
</feature>
<feature type="chain" id="PRO_5022032493" description="Intracellular proteinase inhibitor BsuPI domain-containing protein" evidence="1">
    <location>
        <begin position="21"/>
        <end position="157"/>
    </location>
</feature>